<reference evidence="2" key="1">
    <citation type="submission" date="2023-04" db="EMBL/GenBank/DDBJ databases">
        <authorList>
            <person name="Vijverberg K."/>
            <person name="Xiong W."/>
            <person name="Schranz E."/>
        </authorList>
    </citation>
    <scope>NUCLEOTIDE SEQUENCE</scope>
</reference>
<name>A0AA35UV70_LACSI</name>
<organism evidence="2 3">
    <name type="scientific">Lactuca saligna</name>
    <name type="common">Willowleaf lettuce</name>
    <dbReference type="NCBI Taxonomy" id="75948"/>
    <lineage>
        <taxon>Eukaryota</taxon>
        <taxon>Viridiplantae</taxon>
        <taxon>Streptophyta</taxon>
        <taxon>Embryophyta</taxon>
        <taxon>Tracheophyta</taxon>
        <taxon>Spermatophyta</taxon>
        <taxon>Magnoliopsida</taxon>
        <taxon>eudicotyledons</taxon>
        <taxon>Gunneridae</taxon>
        <taxon>Pentapetalae</taxon>
        <taxon>asterids</taxon>
        <taxon>campanulids</taxon>
        <taxon>Asterales</taxon>
        <taxon>Asteraceae</taxon>
        <taxon>Cichorioideae</taxon>
        <taxon>Cichorieae</taxon>
        <taxon>Lactucinae</taxon>
        <taxon>Lactuca</taxon>
    </lineage>
</organism>
<dbReference type="Gene3D" id="3.90.550.50">
    <property type="match status" value="1"/>
</dbReference>
<dbReference type="Proteomes" id="UP001177003">
    <property type="component" value="Chromosome 0"/>
</dbReference>
<proteinExistence type="predicted"/>
<dbReference type="Pfam" id="PF04646">
    <property type="entry name" value="DUF604"/>
    <property type="match status" value="1"/>
</dbReference>
<evidence type="ECO:0000313" key="3">
    <source>
        <dbReference type="Proteomes" id="UP001177003"/>
    </source>
</evidence>
<accession>A0AA35UV70</accession>
<keyword evidence="1" id="KW-1133">Transmembrane helix</keyword>
<dbReference type="FunFam" id="3.90.550.50:FF:000061">
    <property type="entry name" value="AT4g00300 protein"/>
    <property type="match status" value="1"/>
</dbReference>
<sequence length="481" mass="54643">MFSTISFCALAMASSIPNPSLTTIYTTLAALASILIVFIIFSFSTQPNCLHTNYVRVKTHDFFLPPDTTNISHLVFGLVGSTNAWHHRKSYIESWWRPNITRGYLYLDTAPTDDLVPWSEASPPFRISDNITTLFEESRHNGEPVMVRLIHAVIEIFRDEREDVRWYIMGDDDSIFFVDNLVDVLSKYDHTKYIYIGGHSESIAPNEILSYDMGFGGAGLIMSYPLAKMVQKNIEDCVRRYPQLKCADQTLMNCVNDFGVTLTAHQGLHQMDLHGDVSGFLSSHPKVPLLSLHHFDQLDPIFPSMDRSESAKHLMKAANIDQPRLVQQTVCYDRQLNWTFSCSWGYSVHIYENIIPRSVLKAPLQTFKPWILESTPPLFIFDTRPLSNDPCATPHVFLFESIKIINETEVITNYVRVASRGLPACEIAGNHSADLINRIEVVSPMTKPKQDGKAECCDIVENKMDVVRLKLRDCMEDELIA</sequence>
<evidence type="ECO:0000256" key="1">
    <source>
        <dbReference type="SAM" id="Phobius"/>
    </source>
</evidence>
<evidence type="ECO:0000313" key="2">
    <source>
        <dbReference type="EMBL" id="CAI9265691.1"/>
    </source>
</evidence>
<protein>
    <submittedName>
        <fullName evidence="2">Uncharacterized protein</fullName>
    </submittedName>
</protein>
<dbReference type="PANTHER" id="PTHR10811">
    <property type="entry name" value="FRINGE-RELATED"/>
    <property type="match status" value="1"/>
</dbReference>
<dbReference type="AlphaFoldDB" id="A0AA35UV70"/>
<dbReference type="InterPro" id="IPR006740">
    <property type="entry name" value="DUF604"/>
</dbReference>
<feature type="transmembrane region" description="Helical" evidence="1">
    <location>
        <begin position="25"/>
        <end position="43"/>
    </location>
</feature>
<keyword evidence="3" id="KW-1185">Reference proteome</keyword>
<keyword evidence="1" id="KW-0472">Membrane</keyword>
<keyword evidence="1" id="KW-0812">Transmembrane</keyword>
<gene>
    <name evidence="2" type="ORF">LSALG_LOCUS6283</name>
</gene>
<dbReference type="EMBL" id="OX465086">
    <property type="protein sequence ID" value="CAI9265691.1"/>
    <property type="molecule type" value="Genomic_DNA"/>
</dbReference>